<keyword evidence="14" id="KW-1185">Reference proteome</keyword>
<evidence type="ECO:0000313" key="13">
    <source>
        <dbReference type="EMBL" id="AFN74053.1"/>
    </source>
</evidence>
<evidence type="ECO:0000259" key="12">
    <source>
        <dbReference type="PROSITE" id="PS51643"/>
    </source>
</evidence>
<dbReference type="GO" id="GO:0005524">
    <property type="term" value="F:ATP binding"/>
    <property type="evidence" value="ECO:0007669"/>
    <property type="project" value="UniProtKB-KW"/>
</dbReference>
<comment type="similarity">
    <text evidence="10">Belongs to the DEAD box helicase family.</text>
</comment>
<reference evidence="13 14" key="1">
    <citation type="journal article" date="2013" name="PLoS ONE">
        <title>Genomic analysis of Melioribacter roseus, facultatively anaerobic organotrophic bacterium representing a novel deep lineage within Bacteriodetes/Chlorobi group.</title>
        <authorList>
            <person name="Kadnikov V.V."/>
            <person name="Mardanov A.V."/>
            <person name="Podosokorskaya O.A."/>
            <person name="Gavrilov S.N."/>
            <person name="Kublanov I.V."/>
            <person name="Beletsky A.V."/>
            <person name="Bonch-Osmolovskaya E.A."/>
            <person name="Ravin N.V."/>
        </authorList>
    </citation>
    <scope>NUCLEOTIDE SEQUENCE [LARGE SCALE GENOMIC DNA]</scope>
    <source>
        <strain evidence="14">JCM 17771 / P3M-2</strain>
    </source>
</reference>
<comment type="similarity">
    <text evidence="2">In the central section; belongs to the CRISPR-associated helicase Cas3 family.</text>
</comment>
<evidence type="ECO:0000256" key="6">
    <source>
        <dbReference type="ARBA" id="ARBA00022801"/>
    </source>
</evidence>
<keyword evidence="4" id="KW-0479">Metal-binding</keyword>
<keyword evidence="6" id="KW-0378">Hydrolase</keyword>
<dbReference type="SUPFAM" id="SSF52540">
    <property type="entry name" value="P-loop containing nucleoside triphosphate hydrolases"/>
    <property type="match status" value="1"/>
</dbReference>
<dbReference type="GO" id="GO:0046872">
    <property type="term" value="F:metal ion binding"/>
    <property type="evidence" value="ECO:0007669"/>
    <property type="project" value="UniProtKB-KW"/>
</dbReference>
<dbReference type="InterPro" id="IPR006483">
    <property type="entry name" value="CRISPR-assoc_Cas3_HD"/>
</dbReference>
<dbReference type="SMART" id="SM00487">
    <property type="entry name" value="DEXDc"/>
    <property type="match status" value="1"/>
</dbReference>
<feature type="domain" description="Helicase ATP-binding" evidence="11">
    <location>
        <begin position="281"/>
        <end position="458"/>
    </location>
</feature>
<dbReference type="GO" id="GO:0005829">
    <property type="term" value="C:cytosol"/>
    <property type="evidence" value="ECO:0007669"/>
    <property type="project" value="TreeGrafter"/>
</dbReference>
<dbReference type="GO" id="GO:0016787">
    <property type="term" value="F:hydrolase activity"/>
    <property type="evidence" value="ECO:0007669"/>
    <property type="project" value="UniProtKB-KW"/>
</dbReference>
<dbReference type="Pfam" id="PF22590">
    <property type="entry name" value="Cas3-like_C_2"/>
    <property type="match status" value="1"/>
</dbReference>
<dbReference type="InterPro" id="IPR001650">
    <property type="entry name" value="Helicase_C-like"/>
</dbReference>
<keyword evidence="5" id="KW-0547">Nucleotide-binding</keyword>
<dbReference type="InterPro" id="IPR006474">
    <property type="entry name" value="Helicase_Cas3_CRISPR-ass_core"/>
</dbReference>
<dbReference type="GO" id="GO:0004518">
    <property type="term" value="F:nuclease activity"/>
    <property type="evidence" value="ECO:0007669"/>
    <property type="project" value="UniProtKB-KW"/>
</dbReference>
<keyword evidence="3" id="KW-0540">Nuclease</keyword>
<accession>I6ZYF0</accession>
<dbReference type="InterPro" id="IPR038257">
    <property type="entry name" value="CRISPR-assoc_Cas3_HD_sf"/>
</dbReference>
<evidence type="ECO:0000256" key="10">
    <source>
        <dbReference type="ARBA" id="ARBA00038437"/>
    </source>
</evidence>
<dbReference type="InterPro" id="IPR014001">
    <property type="entry name" value="Helicase_ATP-bd"/>
</dbReference>
<dbReference type="eggNOG" id="COG2254">
    <property type="taxonomic scope" value="Bacteria"/>
</dbReference>
<dbReference type="Gene3D" id="3.40.50.300">
    <property type="entry name" value="P-loop containing nucleotide triphosphate hydrolases"/>
    <property type="match status" value="2"/>
</dbReference>
<name>I6ZYF0_MELRP</name>
<dbReference type="PROSITE" id="PS51192">
    <property type="entry name" value="HELICASE_ATP_BIND_1"/>
    <property type="match status" value="1"/>
</dbReference>
<dbReference type="STRING" id="1191523.MROS_0812"/>
<keyword evidence="8" id="KW-0067">ATP-binding</keyword>
<dbReference type="RefSeq" id="WP_014855489.1">
    <property type="nucleotide sequence ID" value="NC_018178.1"/>
</dbReference>
<dbReference type="CDD" id="cd09641">
    <property type="entry name" value="Cas3''_I"/>
    <property type="match status" value="1"/>
</dbReference>
<evidence type="ECO:0000313" key="14">
    <source>
        <dbReference type="Proteomes" id="UP000009011"/>
    </source>
</evidence>
<dbReference type="Gene3D" id="1.10.3210.30">
    <property type="match status" value="1"/>
</dbReference>
<dbReference type="GO" id="GO:0051607">
    <property type="term" value="P:defense response to virus"/>
    <property type="evidence" value="ECO:0007669"/>
    <property type="project" value="UniProtKB-KW"/>
</dbReference>
<dbReference type="NCBIfam" id="TIGR01596">
    <property type="entry name" value="cas3_HD"/>
    <property type="match status" value="1"/>
</dbReference>
<dbReference type="InterPro" id="IPR011545">
    <property type="entry name" value="DEAD/DEAH_box_helicase_dom"/>
</dbReference>
<sequence>MTETNYKIWAKSPSGDNEKGISLYQHIKDVLDNLDKIKPYINDDKIYELVKLSVLLHDLGKALPYFQIRSVGNKGYEPFEVSANIPHSIFSLFLINKKKLKDLVEELVRQKADEYTQFVLSAVAYHHWRNNFEEVVRYSNRDLDKLLNSDRLQEIEKNLKEDLQDLFNGRIDLIEFNKIMAKEILNGAQIQNYAIPPYNLYWLPMRVSYEEVNLIHWVKIAGFLMRCDHFASFCESENNYDYQIEIPGLEYSLIIERIIAGIQEKLGKGAVINLWQAGLVEKDNLGDKNVILIAPTGSGKTEFAYIWSKGEKTFYTLPLRSAVNQIYDRSIKLFGEDKTGLLHSDADVYLLGDGNESENIDSYSLSRQLSYPFMVSTGDQFFPYALRPPSYERIYATFSYSRLVIDEVQAYDPKAAAIVVKYLEHIYKMGGKFLLVTATMPSFIKEELKSRIKKDNEGSPDFELVDYYKQNDIYAQLKKHKLTFIKEENKEKEYRFSDKLIKDIIAKAKENDGHRVLVVVNTVKLAIDTFNKIKKIIERENDIYIELLHSRLTYEKRREKEKRIEEEFSNPKPENEHKPKIVVATQVVEASLDLDADILFTELAPMDSLVQRMGRVLRRYKNDSPTSLDKPNVFITVFENGVESGGYRVYSDDLIGITMKLLSSDTNELANWCDDKYKKKDWRSAKTIDLFFKTIKKMQANDLLLSEAKKRELVEKLYNKDLFAVSGSYISDFYKTLDILDAGFMAERKEEAHRIFREISSITVIPKILLDDIKNELYDFFSKNDGKKNLYINFKKEILNKYVLNVPFNKWKYDTIRFREDIRLSYWLEFSENNFTGYQLNVLKKWCKNIFIVETEYDDEKGVNSYEFTEYSSFI</sequence>
<evidence type="ECO:0000259" key="11">
    <source>
        <dbReference type="PROSITE" id="PS51192"/>
    </source>
</evidence>
<evidence type="ECO:0000256" key="5">
    <source>
        <dbReference type="ARBA" id="ARBA00022741"/>
    </source>
</evidence>
<dbReference type="GO" id="GO:0003724">
    <property type="term" value="F:RNA helicase activity"/>
    <property type="evidence" value="ECO:0007669"/>
    <property type="project" value="TreeGrafter"/>
</dbReference>
<dbReference type="Pfam" id="PF00270">
    <property type="entry name" value="DEAD"/>
    <property type="match status" value="1"/>
</dbReference>
<dbReference type="Pfam" id="PF18019">
    <property type="entry name" value="Cas3_HD"/>
    <property type="match status" value="1"/>
</dbReference>
<dbReference type="GO" id="GO:0003676">
    <property type="term" value="F:nucleic acid binding"/>
    <property type="evidence" value="ECO:0007669"/>
    <property type="project" value="InterPro"/>
</dbReference>
<dbReference type="SMART" id="SM00490">
    <property type="entry name" value="HELICc"/>
    <property type="match status" value="1"/>
</dbReference>
<proteinExistence type="inferred from homology"/>
<evidence type="ECO:0000256" key="8">
    <source>
        <dbReference type="ARBA" id="ARBA00022840"/>
    </source>
</evidence>
<protein>
    <submittedName>
        <fullName evidence="13">Crispr-associated helicase cas3</fullName>
    </submittedName>
</protein>
<dbReference type="InterPro" id="IPR027417">
    <property type="entry name" value="P-loop_NTPase"/>
</dbReference>
<dbReference type="OrthoDB" id="9810236at2"/>
<dbReference type="HOGENOM" id="CLU_009347_0_0_10"/>
<dbReference type="InterPro" id="IPR054712">
    <property type="entry name" value="Cas3-like_dom"/>
</dbReference>
<evidence type="ECO:0000256" key="7">
    <source>
        <dbReference type="ARBA" id="ARBA00022806"/>
    </source>
</evidence>
<dbReference type="PANTHER" id="PTHR47959:SF16">
    <property type="entry name" value="CRISPR-ASSOCIATED NUCLEASE_HELICASE CAS3-RELATED"/>
    <property type="match status" value="1"/>
</dbReference>
<dbReference type="AlphaFoldDB" id="I6ZYF0"/>
<dbReference type="InterPro" id="IPR050079">
    <property type="entry name" value="DEAD_box_RNA_helicase"/>
</dbReference>
<dbReference type="EMBL" id="CP003557">
    <property type="protein sequence ID" value="AFN74053.1"/>
    <property type="molecule type" value="Genomic_DNA"/>
</dbReference>
<evidence type="ECO:0000256" key="2">
    <source>
        <dbReference type="ARBA" id="ARBA00009046"/>
    </source>
</evidence>
<gene>
    <name evidence="13" type="ordered locus">MROS_0812</name>
</gene>
<evidence type="ECO:0000256" key="4">
    <source>
        <dbReference type="ARBA" id="ARBA00022723"/>
    </source>
</evidence>
<dbReference type="Proteomes" id="UP000009011">
    <property type="component" value="Chromosome"/>
</dbReference>
<feature type="domain" description="HD Cas3-type" evidence="12">
    <location>
        <begin position="16"/>
        <end position="230"/>
    </location>
</feature>
<organism evidence="13 14">
    <name type="scientific">Melioribacter roseus (strain DSM 23840 / JCM 17771 / VKM B-2668 / P3M-2)</name>
    <dbReference type="NCBI Taxonomy" id="1191523"/>
    <lineage>
        <taxon>Bacteria</taxon>
        <taxon>Pseudomonadati</taxon>
        <taxon>Ignavibacteriota</taxon>
        <taxon>Ignavibacteria</taxon>
        <taxon>Ignavibacteriales</taxon>
        <taxon>Melioribacteraceae</taxon>
        <taxon>Melioribacter</taxon>
    </lineage>
</organism>
<dbReference type="eggNOG" id="COG1203">
    <property type="taxonomic scope" value="Bacteria"/>
</dbReference>
<dbReference type="PROSITE" id="PS51643">
    <property type="entry name" value="HD_CAS3"/>
    <property type="match status" value="1"/>
</dbReference>
<evidence type="ECO:0000256" key="1">
    <source>
        <dbReference type="ARBA" id="ARBA00006847"/>
    </source>
</evidence>
<keyword evidence="9" id="KW-0051">Antiviral defense</keyword>
<dbReference type="NCBIfam" id="TIGR01587">
    <property type="entry name" value="cas3_core"/>
    <property type="match status" value="1"/>
</dbReference>
<dbReference type="PANTHER" id="PTHR47959">
    <property type="entry name" value="ATP-DEPENDENT RNA HELICASE RHLE-RELATED"/>
    <property type="match status" value="1"/>
</dbReference>
<dbReference type="SUPFAM" id="SSF109604">
    <property type="entry name" value="HD-domain/PDEase-like"/>
    <property type="match status" value="1"/>
</dbReference>
<evidence type="ECO:0000256" key="3">
    <source>
        <dbReference type="ARBA" id="ARBA00022722"/>
    </source>
</evidence>
<evidence type="ECO:0000256" key="9">
    <source>
        <dbReference type="ARBA" id="ARBA00023118"/>
    </source>
</evidence>
<dbReference type="PATRIC" id="fig|1191523.3.peg.858"/>
<keyword evidence="7" id="KW-0347">Helicase</keyword>
<comment type="similarity">
    <text evidence="1">In the N-terminal section; belongs to the CRISPR-associated nuclease Cas3-HD family.</text>
</comment>
<dbReference type="KEGG" id="mro:MROS_0812"/>